<dbReference type="Proteomes" id="UP000650605">
    <property type="component" value="Unassembled WGS sequence"/>
</dbReference>
<evidence type="ECO:0000313" key="1">
    <source>
        <dbReference type="EMBL" id="MBM0632303.1"/>
    </source>
</evidence>
<dbReference type="RefSeq" id="WP_165147162.1">
    <property type="nucleotide sequence ID" value="NZ_JAEHFQ010000002.1"/>
</dbReference>
<organism evidence="1 2">
    <name type="scientific">Paenibacillus polymyxa</name>
    <name type="common">Bacillus polymyxa</name>
    <dbReference type="NCBI Taxonomy" id="1406"/>
    <lineage>
        <taxon>Bacteria</taxon>
        <taxon>Bacillati</taxon>
        <taxon>Bacillota</taxon>
        <taxon>Bacilli</taxon>
        <taxon>Bacillales</taxon>
        <taxon>Paenibacillaceae</taxon>
        <taxon>Paenibacillus</taxon>
    </lineage>
</organism>
<proteinExistence type="predicted"/>
<dbReference type="InterPro" id="IPR006524">
    <property type="entry name" value="ArpU-like"/>
</dbReference>
<sequence length="119" mass="13507">MGFGRCDYRAYSYRDHQSTNAISKQTENIVVYNIDKEVKLQAKDQLLDMAMGNLSSMQREVIQRSYLNDEGKFDYISCGEMGICESSFRQIKTDAIGILAAALRLVVLQVSSSFLRSVY</sequence>
<dbReference type="NCBIfam" id="TIGR01637">
    <property type="entry name" value="phage_arpU"/>
    <property type="match status" value="1"/>
</dbReference>
<evidence type="ECO:0008006" key="3">
    <source>
        <dbReference type="Google" id="ProtNLM"/>
    </source>
</evidence>
<comment type="caution">
    <text evidence="1">The sequence shown here is derived from an EMBL/GenBank/DDBJ whole genome shotgun (WGS) entry which is preliminary data.</text>
</comment>
<protein>
    <recommendedName>
        <fullName evidence="3">ArpU family transcriptional regulator</fullName>
    </recommendedName>
</protein>
<name>A0A8I1LSN9_PAEPO</name>
<accession>A0A8I1LSN9</accession>
<dbReference type="AlphaFoldDB" id="A0A8I1LSN9"/>
<reference evidence="1" key="1">
    <citation type="submission" date="2020-12" db="EMBL/GenBank/DDBJ databases">
        <title>Paenibacillus polymyxa LMG 27872: a double-edged sword.</title>
        <authorList>
            <person name="Langendries S."/>
            <person name="Garcia Mendez S."/>
            <person name="Beirinckx S."/>
            <person name="Viaene T."/>
            <person name="Baeyen S."/>
            <person name="Goeminne G."/>
            <person name="Willems A."/>
            <person name="Debode J."/>
            <person name="Goormachtig S."/>
        </authorList>
    </citation>
    <scope>NUCLEOTIDE SEQUENCE</scope>
    <source>
        <strain evidence="1">LMG 27872</strain>
    </source>
</reference>
<gene>
    <name evidence="1" type="ORF">JDW19_04055</name>
</gene>
<evidence type="ECO:0000313" key="2">
    <source>
        <dbReference type="Proteomes" id="UP000650605"/>
    </source>
</evidence>
<dbReference type="EMBL" id="JAEHFQ010000002">
    <property type="protein sequence ID" value="MBM0632303.1"/>
    <property type="molecule type" value="Genomic_DNA"/>
</dbReference>